<sequence length="263" mass="29366">MVADINLQKLNRDIKEGGGGRTEAWLLLDILSLISRLILQLRLAHLFEPRALSLSRELNFPSFASRYQVPAKQGKKNHTQLVAFPIGAIPKLFNWSKEKHGVFIDLGVDDVYRDETCLAALISYLLSIFPISIREIGIIRPGTSVMASLIAEEIRACLVVPVLASLYHSLNGIVTSPQPGFSRDSSVVSFDEIGSIYAKRLSLEDRKAELVKEPDQLKVEMQQADTEIYKVNDEMSHNQHLTARLATEQTNLRNTPIVSSKDS</sequence>
<comment type="caution">
    <text evidence="1">The sequence shown here is derived from an EMBL/GenBank/DDBJ whole genome shotgun (WGS) entry which is preliminary data.</text>
</comment>
<protein>
    <submittedName>
        <fullName evidence="1">Uncharacterized protein</fullName>
    </submittedName>
</protein>
<evidence type="ECO:0000313" key="1">
    <source>
        <dbReference type="EMBL" id="KAL3507490.1"/>
    </source>
</evidence>
<evidence type="ECO:0000313" key="2">
    <source>
        <dbReference type="Proteomes" id="UP001630127"/>
    </source>
</evidence>
<proteinExistence type="predicted"/>
<dbReference type="Proteomes" id="UP001630127">
    <property type="component" value="Unassembled WGS sequence"/>
</dbReference>
<name>A0ABD2YNH1_9GENT</name>
<reference evidence="1 2" key="1">
    <citation type="submission" date="2024-11" db="EMBL/GenBank/DDBJ databases">
        <title>A near-complete genome assembly of Cinchona calisaya.</title>
        <authorList>
            <person name="Lian D.C."/>
            <person name="Zhao X.W."/>
            <person name="Wei L."/>
        </authorList>
    </citation>
    <scope>NUCLEOTIDE SEQUENCE [LARGE SCALE GENOMIC DNA]</scope>
    <source>
        <tissue evidence="1">Nenye</tissue>
    </source>
</reference>
<gene>
    <name evidence="1" type="ORF">ACH5RR_032872</name>
</gene>
<dbReference type="AlphaFoldDB" id="A0ABD2YNH1"/>
<dbReference type="EMBL" id="JBJUIK010000013">
    <property type="protein sequence ID" value="KAL3507490.1"/>
    <property type="molecule type" value="Genomic_DNA"/>
</dbReference>
<organism evidence="1 2">
    <name type="scientific">Cinchona calisaya</name>
    <dbReference type="NCBI Taxonomy" id="153742"/>
    <lineage>
        <taxon>Eukaryota</taxon>
        <taxon>Viridiplantae</taxon>
        <taxon>Streptophyta</taxon>
        <taxon>Embryophyta</taxon>
        <taxon>Tracheophyta</taxon>
        <taxon>Spermatophyta</taxon>
        <taxon>Magnoliopsida</taxon>
        <taxon>eudicotyledons</taxon>
        <taxon>Gunneridae</taxon>
        <taxon>Pentapetalae</taxon>
        <taxon>asterids</taxon>
        <taxon>lamiids</taxon>
        <taxon>Gentianales</taxon>
        <taxon>Rubiaceae</taxon>
        <taxon>Cinchonoideae</taxon>
        <taxon>Cinchoneae</taxon>
        <taxon>Cinchona</taxon>
    </lineage>
</organism>
<keyword evidence="2" id="KW-1185">Reference proteome</keyword>
<accession>A0ABD2YNH1</accession>